<evidence type="ECO:0000313" key="4">
    <source>
        <dbReference type="EMBL" id="TQV76560.1"/>
    </source>
</evidence>
<proteinExistence type="predicted"/>
<dbReference type="Proteomes" id="UP000317839">
    <property type="component" value="Unassembled WGS sequence"/>
</dbReference>
<dbReference type="Pfam" id="PF01757">
    <property type="entry name" value="Acyl_transf_3"/>
    <property type="match status" value="1"/>
</dbReference>
<feature type="transmembrane region" description="Helical" evidence="2">
    <location>
        <begin position="358"/>
        <end position="376"/>
    </location>
</feature>
<feature type="transmembrane region" description="Helical" evidence="2">
    <location>
        <begin position="51"/>
        <end position="69"/>
    </location>
</feature>
<feature type="transmembrane region" description="Helical" evidence="2">
    <location>
        <begin position="316"/>
        <end position="338"/>
    </location>
</feature>
<accession>A0A545TH50</accession>
<dbReference type="RefSeq" id="WP_142887920.1">
    <property type="nucleotide sequence ID" value="NZ_VIKR01000001.1"/>
</dbReference>
<comment type="caution">
    <text evidence="4">The sequence shown here is derived from an EMBL/GenBank/DDBJ whole genome shotgun (WGS) entry which is preliminary data.</text>
</comment>
<evidence type="ECO:0000313" key="5">
    <source>
        <dbReference type="Proteomes" id="UP000317839"/>
    </source>
</evidence>
<dbReference type="PANTHER" id="PTHR36927:SF1">
    <property type="entry name" value="MDO-LIKE PROTEIN"/>
    <property type="match status" value="1"/>
</dbReference>
<keyword evidence="4" id="KW-0012">Acyltransferase</keyword>
<name>A0A545TH50_9GAMM</name>
<keyword evidence="2" id="KW-0812">Transmembrane</keyword>
<feature type="transmembrane region" description="Helical" evidence="2">
    <location>
        <begin position="277"/>
        <end position="296"/>
    </location>
</feature>
<organism evidence="4 5">
    <name type="scientific">Aliikangiella marina</name>
    <dbReference type="NCBI Taxonomy" id="1712262"/>
    <lineage>
        <taxon>Bacteria</taxon>
        <taxon>Pseudomonadati</taxon>
        <taxon>Pseudomonadota</taxon>
        <taxon>Gammaproteobacteria</taxon>
        <taxon>Oceanospirillales</taxon>
        <taxon>Pleioneaceae</taxon>
        <taxon>Aliikangiella</taxon>
    </lineage>
</organism>
<sequence length="418" mass="47736">MSNANIGESFARPNKNENKNPQKVIEHVSSKDNNIDSVGVVRYHYMDNLRAIAMVAGVFFHAALAYSPLMQNLWLSADPQNSMSLDAVAWFSHLFRMPLFFLISGFFAMMLIDKRGIGGFLKNRFLRIGLPFIVFLPLVIISFIALVGFALAEIQPLSPMLQMIAATQSNPDIPQPPFSTTHLWFLFNLLQFTIVLALLQRFTVIRAKLYHLTTSIPFLLIVLPLIITPSLYSQALPHPAPERIYPEIWSFGFYGLFFLVGVSIFKNQSVIDALNRYIWLLFGGSLLAYRFVYLAFPESLTIMDMLPKVDQGFSLNHFVIAFLEALVAVYMTLFCLVVGRKLLNDKSKTMRLISDSSYWIYIVHLPVLFYIQFLLLETNWNIWVEFLISSLGTLMIGLVSYFVLVKWTPIGWMLNGKK</sequence>
<dbReference type="OrthoDB" id="341887at2"/>
<feature type="transmembrane region" description="Helical" evidence="2">
    <location>
        <begin position="209"/>
        <end position="228"/>
    </location>
</feature>
<feature type="transmembrane region" description="Helical" evidence="2">
    <location>
        <begin position="382"/>
        <end position="404"/>
    </location>
</feature>
<dbReference type="PANTHER" id="PTHR36927">
    <property type="entry name" value="BLR4337 PROTEIN"/>
    <property type="match status" value="1"/>
</dbReference>
<keyword evidence="2" id="KW-0472">Membrane</keyword>
<protein>
    <submittedName>
        <fullName evidence="4">Acyltransferase family protein</fullName>
    </submittedName>
</protein>
<feature type="domain" description="Acyltransferase 3" evidence="3">
    <location>
        <begin position="44"/>
        <end position="399"/>
    </location>
</feature>
<keyword evidence="5" id="KW-1185">Reference proteome</keyword>
<reference evidence="4 5" key="1">
    <citation type="submission" date="2019-06" db="EMBL/GenBank/DDBJ databases">
        <title>Draft genome of Aliikangiella marina GYP-15.</title>
        <authorList>
            <person name="Wang G."/>
        </authorList>
    </citation>
    <scope>NUCLEOTIDE SEQUENCE [LARGE SCALE GENOMIC DNA]</scope>
    <source>
        <strain evidence="4 5">GYP-15</strain>
    </source>
</reference>
<feature type="transmembrane region" description="Helical" evidence="2">
    <location>
        <begin position="132"/>
        <end position="152"/>
    </location>
</feature>
<keyword evidence="2" id="KW-1133">Transmembrane helix</keyword>
<dbReference type="EMBL" id="VIKR01000001">
    <property type="protein sequence ID" value="TQV76560.1"/>
    <property type="molecule type" value="Genomic_DNA"/>
</dbReference>
<feature type="transmembrane region" description="Helical" evidence="2">
    <location>
        <begin position="183"/>
        <end position="202"/>
    </location>
</feature>
<dbReference type="InterPro" id="IPR002656">
    <property type="entry name" value="Acyl_transf_3_dom"/>
</dbReference>
<feature type="region of interest" description="Disordered" evidence="1">
    <location>
        <begin position="1"/>
        <end position="20"/>
    </location>
</feature>
<gene>
    <name evidence="4" type="ORF">FLL45_00945</name>
</gene>
<dbReference type="GO" id="GO:0016747">
    <property type="term" value="F:acyltransferase activity, transferring groups other than amino-acyl groups"/>
    <property type="evidence" value="ECO:0007669"/>
    <property type="project" value="InterPro"/>
</dbReference>
<evidence type="ECO:0000256" key="2">
    <source>
        <dbReference type="SAM" id="Phobius"/>
    </source>
</evidence>
<feature type="transmembrane region" description="Helical" evidence="2">
    <location>
        <begin position="248"/>
        <end position="265"/>
    </location>
</feature>
<dbReference type="AlphaFoldDB" id="A0A545TH50"/>
<evidence type="ECO:0000259" key="3">
    <source>
        <dbReference type="Pfam" id="PF01757"/>
    </source>
</evidence>
<feature type="transmembrane region" description="Helical" evidence="2">
    <location>
        <begin position="89"/>
        <end position="112"/>
    </location>
</feature>
<dbReference type="InterPro" id="IPR050623">
    <property type="entry name" value="Glucan_succinyl_AcylTrfase"/>
</dbReference>
<evidence type="ECO:0000256" key="1">
    <source>
        <dbReference type="SAM" id="MobiDB-lite"/>
    </source>
</evidence>
<keyword evidence="4" id="KW-0808">Transferase</keyword>